<proteinExistence type="predicted"/>
<dbReference type="Proteomes" id="UP000596661">
    <property type="component" value="Unassembled WGS sequence"/>
</dbReference>
<evidence type="ECO:0000313" key="1">
    <source>
        <dbReference type="EnsemblPlants" id="cds.evm.model.ctgX25.4"/>
    </source>
</evidence>
<name>A0A803QS53_CANSA</name>
<keyword evidence="2" id="KW-1185">Reference proteome</keyword>
<evidence type="ECO:0000313" key="2">
    <source>
        <dbReference type="Proteomes" id="UP000596661"/>
    </source>
</evidence>
<reference evidence="1" key="1">
    <citation type="submission" date="2021-03" db="UniProtKB">
        <authorList>
            <consortium name="EnsemblPlants"/>
        </authorList>
    </citation>
    <scope>IDENTIFICATION</scope>
</reference>
<organism evidence="1 2">
    <name type="scientific">Cannabis sativa</name>
    <name type="common">Hemp</name>
    <name type="synonym">Marijuana</name>
    <dbReference type="NCBI Taxonomy" id="3483"/>
    <lineage>
        <taxon>Eukaryota</taxon>
        <taxon>Viridiplantae</taxon>
        <taxon>Streptophyta</taxon>
        <taxon>Embryophyta</taxon>
        <taxon>Tracheophyta</taxon>
        <taxon>Spermatophyta</taxon>
        <taxon>Magnoliopsida</taxon>
        <taxon>eudicotyledons</taxon>
        <taxon>Gunneridae</taxon>
        <taxon>Pentapetalae</taxon>
        <taxon>rosids</taxon>
        <taxon>fabids</taxon>
        <taxon>Rosales</taxon>
        <taxon>Cannabaceae</taxon>
        <taxon>Cannabis</taxon>
    </lineage>
</organism>
<sequence length="218" mass="25083">MVMSLDMEFLGLSTKADATVGDPVFVPARFRGGRWRDREMSRATRKEVGDIFSAPKSKEQTVGVHCGPDVRKEGVDVGQTRLLGRLVDNICSETETSGRGYVQSHLGAKMVFRWVPVPRAHRLVGEYSIIELPWAWEPEVYQILRIWGGSKRNPIFLFFMKSFCVKRNFERLFVKLAFDGLFLELMPEGRREFGLRLKNDSSPNTWLFFNSCWLIKIS</sequence>
<accession>A0A803QS53</accession>
<protein>
    <submittedName>
        <fullName evidence="1">Uncharacterized protein</fullName>
    </submittedName>
</protein>
<dbReference type="EnsemblPlants" id="evm.model.ctgX25.4">
    <property type="protein sequence ID" value="cds.evm.model.ctgX25.4"/>
    <property type="gene ID" value="evm.TU.ctgX25.4"/>
</dbReference>
<dbReference type="Gramene" id="evm.model.ctgX25.4">
    <property type="protein sequence ID" value="cds.evm.model.ctgX25.4"/>
    <property type="gene ID" value="evm.TU.ctgX25.4"/>
</dbReference>
<dbReference type="AlphaFoldDB" id="A0A803QS53"/>